<dbReference type="InterPro" id="IPR011333">
    <property type="entry name" value="SKP1/BTB/POZ_sf"/>
</dbReference>
<evidence type="ECO:0000313" key="2">
    <source>
        <dbReference type="Proteomes" id="UP000494165"/>
    </source>
</evidence>
<dbReference type="EMBL" id="CADEPI010000131">
    <property type="protein sequence ID" value="CAB3376717.1"/>
    <property type="molecule type" value="Genomic_DNA"/>
</dbReference>
<accession>A0A8S1D5D4</accession>
<dbReference type="PANTHER" id="PTHR45774">
    <property type="entry name" value="BTB/POZ DOMAIN-CONTAINING"/>
    <property type="match status" value="1"/>
</dbReference>
<evidence type="ECO:0000313" key="1">
    <source>
        <dbReference type="EMBL" id="CAB3376717.1"/>
    </source>
</evidence>
<gene>
    <name evidence="1" type="ORF">CLODIP_2_CD05128</name>
</gene>
<dbReference type="PANTHER" id="PTHR45774:SF3">
    <property type="entry name" value="BTB (POZ) DOMAIN-CONTAINING 2B-RELATED"/>
    <property type="match status" value="1"/>
</dbReference>
<dbReference type="Proteomes" id="UP000494165">
    <property type="component" value="Unassembled WGS sequence"/>
</dbReference>
<comment type="caution">
    <text evidence="1">The sequence shown here is derived from an EMBL/GenBank/DDBJ whole genome shotgun (WGS) entry which is preliminary data.</text>
</comment>
<keyword evidence="2" id="KW-1185">Reference proteome</keyword>
<organism evidence="1 2">
    <name type="scientific">Cloeon dipterum</name>
    <dbReference type="NCBI Taxonomy" id="197152"/>
    <lineage>
        <taxon>Eukaryota</taxon>
        <taxon>Metazoa</taxon>
        <taxon>Ecdysozoa</taxon>
        <taxon>Arthropoda</taxon>
        <taxon>Hexapoda</taxon>
        <taxon>Insecta</taxon>
        <taxon>Pterygota</taxon>
        <taxon>Palaeoptera</taxon>
        <taxon>Ephemeroptera</taxon>
        <taxon>Pisciforma</taxon>
        <taxon>Baetidae</taxon>
        <taxon>Cloeon</taxon>
    </lineage>
</organism>
<reference evidence="1 2" key="1">
    <citation type="submission" date="2020-04" db="EMBL/GenBank/DDBJ databases">
        <authorList>
            <person name="Alioto T."/>
            <person name="Alioto T."/>
            <person name="Gomez Garrido J."/>
        </authorList>
    </citation>
    <scope>NUCLEOTIDE SEQUENCE [LARGE SCALE GENOMIC DNA]</scope>
</reference>
<name>A0A8S1D5D4_9INSE</name>
<dbReference type="Gene3D" id="3.30.710.10">
    <property type="entry name" value="Potassium Channel Kv1.1, Chain A"/>
    <property type="match status" value="1"/>
</dbReference>
<dbReference type="OrthoDB" id="45365at2759"/>
<dbReference type="AlphaFoldDB" id="A0A8S1D5D4"/>
<evidence type="ECO:0008006" key="3">
    <source>
        <dbReference type="Google" id="ProtNLM"/>
    </source>
</evidence>
<protein>
    <recommendedName>
        <fullName evidence="3">BTB domain-containing protein</fullName>
    </recommendedName>
</protein>
<dbReference type="SUPFAM" id="SSF54695">
    <property type="entry name" value="POZ domain"/>
    <property type="match status" value="1"/>
</dbReference>
<proteinExistence type="predicted"/>
<sequence length="462" mass="53269">MARNDLKQFTVLVGQGGEMQEYPVSKFDLYSSSTFFVSMIPETSDEPLKIPDADPKLFRHILAFMQNPKEFKMPSFNKVEELTSLALMAEKYMVTDLCSFIGKNLSDTIEKTDVWRVYNEGREIETLATACEQMLCSDTDFYLDNLYKNKVEPETLAKFLSLSNLNVNSEEVLIKACLKNLVGADKRETFRKYFLPKLRLLTLMAADLKELYEFLLPEEALFLLSQLRDKTPLLTPSDLPKDHALCLEKSKRKFEKSYNLKIVNDEDILDLKGVVLEGKFNVLNPGEYKFVLSFTALQSIVIKGVFLFAPLDLCRDDLVANDFVRYLQCKENHHCCIDACNLELKVKVEPKGNPDDSRDITLDANNRLHRMNKWFQFTKPFMVPMNARISLHVVLRGGALFMRHLKTEQASILKCNDDSIARDVFDKINLEYFQKEDGSDSFNRVFDGEFTIFKSISYKLNH</sequence>